<sequence>MAGMKNAILSSNSRLPSIKPVAATGPAIERPIYQEQDVPKVVAWGSGNFGNRKGSPPMPNKGLSKYVARFCHVIKVPEFRTSITCPCDNRTVEHHVSRHAIVCDHFKRKKMVTLNIYTLSENVQICEKS</sequence>
<gene>
    <name evidence="1" type="ORF">K450DRAFT_221982</name>
</gene>
<proteinExistence type="predicted"/>
<dbReference type="EMBL" id="MU620895">
    <property type="protein sequence ID" value="KAI8583611.1"/>
    <property type="molecule type" value="Genomic_DNA"/>
</dbReference>
<accession>A0AAD5EGW2</accession>
<evidence type="ECO:0000313" key="1">
    <source>
        <dbReference type="EMBL" id="KAI8583611.1"/>
    </source>
</evidence>
<name>A0AAD5EGW2_UMBRA</name>
<reference evidence="1" key="1">
    <citation type="submission" date="2021-06" db="EMBL/GenBank/DDBJ databases">
        <authorList>
            <consortium name="DOE Joint Genome Institute"/>
            <person name="Mondo S.J."/>
            <person name="Amses K.R."/>
            <person name="Simmons D.R."/>
            <person name="Longcore J.E."/>
            <person name="Seto K."/>
            <person name="Alves G.H."/>
            <person name="Bonds A.E."/>
            <person name="Quandt C.A."/>
            <person name="Davis W.J."/>
            <person name="Chang Y."/>
            <person name="Letcher P.M."/>
            <person name="Powell M.J."/>
            <person name="Kuo A."/>
            <person name="Labutti K."/>
            <person name="Pangilinan J."/>
            <person name="Andreopoulos W."/>
            <person name="Tritt A."/>
            <person name="Riley R."/>
            <person name="Hundley H."/>
            <person name="Johnson J."/>
            <person name="Lipzen A."/>
            <person name="Barry K."/>
            <person name="Berbee M.L."/>
            <person name="Buchler N.E."/>
            <person name="Grigoriev I.V."/>
            <person name="Spatafora J.W."/>
            <person name="Stajich J.E."/>
            <person name="James T.Y."/>
        </authorList>
    </citation>
    <scope>NUCLEOTIDE SEQUENCE</scope>
    <source>
        <strain evidence="1">AG</strain>
    </source>
</reference>
<organism evidence="1 2">
    <name type="scientific">Umbelopsis ramanniana AG</name>
    <dbReference type="NCBI Taxonomy" id="1314678"/>
    <lineage>
        <taxon>Eukaryota</taxon>
        <taxon>Fungi</taxon>
        <taxon>Fungi incertae sedis</taxon>
        <taxon>Mucoromycota</taxon>
        <taxon>Mucoromycotina</taxon>
        <taxon>Umbelopsidomycetes</taxon>
        <taxon>Umbelopsidales</taxon>
        <taxon>Umbelopsidaceae</taxon>
        <taxon>Umbelopsis</taxon>
    </lineage>
</organism>
<protein>
    <submittedName>
        <fullName evidence="1">Uncharacterized protein</fullName>
    </submittedName>
</protein>
<reference evidence="1" key="2">
    <citation type="journal article" date="2022" name="Proc. Natl. Acad. Sci. U.S.A.">
        <title>Diploid-dominant life cycles characterize the early evolution of Fungi.</title>
        <authorList>
            <person name="Amses K.R."/>
            <person name="Simmons D.R."/>
            <person name="Longcore J.E."/>
            <person name="Mondo S.J."/>
            <person name="Seto K."/>
            <person name="Jeronimo G.H."/>
            <person name="Bonds A.E."/>
            <person name="Quandt C.A."/>
            <person name="Davis W.J."/>
            <person name="Chang Y."/>
            <person name="Federici B.A."/>
            <person name="Kuo A."/>
            <person name="LaButti K."/>
            <person name="Pangilinan J."/>
            <person name="Andreopoulos W."/>
            <person name="Tritt A."/>
            <person name="Riley R."/>
            <person name="Hundley H."/>
            <person name="Johnson J."/>
            <person name="Lipzen A."/>
            <person name="Barry K."/>
            <person name="Lang B.F."/>
            <person name="Cuomo C.A."/>
            <person name="Buchler N.E."/>
            <person name="Grigoriev I.V."/>
            <person name="Spatafora J.W."/>
            <person name="Stajich J.E."/>
            <person name="James T.Y."/>
        </authorList>
    </citation>
    <scope>NUCLEOTIDE SEQUENCE</scope>
    <source>
        <strain evidence="1">AG</strain>
    </source>
</reference>
<comment type="caution">
    <text evidence="1">The sequence shown here is derived from an EMBL/GenBank/DDBJ whole genome shotgun (WGS) entry which is preliminary data.</text>
</comment>
<evidence type="ECO:0000313" key="2">
    <source>
        <dbReference type="Proteomes" id="UP001206595"/>
    </source>
</evidence>
<dbReference type="GeneID" id="75911167"/>
<dbReference type="RefSeq" id="XP_051448615.1">
    <property type="nucleotide sequence ID" value="XM_051585819.1"/>
</dbReference>
<keyword evidence="2" id="KW-1185">Reference proteome</keyword>
<dbReference type="Proteomes" id="UP001206595">
    <property type="component" value="Unassembled WGS sequence"/>
</dbReference>
<dbReference type="AlphaFoldDB" id="A0AAD5EGW2"/>